<proteinExistence type="predicted"/>
<evidence type="ECO:0000259" key="1">
    <source>
        <dbReference type="PROSITE" id="PS50104"/>
    </source>
</evidence>
<dbReference type="STRING" id="52689.AKG39_09535"/>
<gene>
    <name evidence="3" type="ORF">AKG39_09535</name>
</gene>
<dbReference type="InterPro" id="IPR000157">
    <property type="entry name" value="TIR_dom"/>
</dbReference>
<dbReference type="Proteomes" id="UP000036873">
    <property type="component" value="Unassembled WGS sequence"/>
</dbReference>
<dbReference type="AlphaFoldDB" id="A0A0L6U024"/>
<evidence type="ECO:0000259" key="2">
    <source>
        <dbReference type="PROSITE" id="PS51534"/>
    </source>
</evidence>
<feature type="domain" description="TIR" evidence="1">
    <location>
        <begin position="4"/>
        <end position="132"/>
    </location>
</feature>
<sequence length="318" mass="36241">MNSVIPKVFISYSWEDDVHKNWVKEFAIKLQEEGIQISIDQWDLTLGDQLPQYMETSIRENDFVLIICTPEYKKKSDNRLGGVGYEGDIITGELFVQQNKNKFIPVLRKGNWETAAPSWLQGRLGVDLLGDQYLKNGYNNLVTTLLNKKNKKPTTKKVAKSVSEGTAPGYDVLDIEKAIVETYVDIKIKGILVDKVTLPKMNGTRGSALYKIPFKLSDYPSGMWCKFFISAWVSPSSFTTMHRPDIAGIFGDEIILDGTTIEEVEKYHHKTLLLAVDKANELEKYRLQCLDDEKKKKARLEADHIENIQNIASRIIFD</sequence>
<name>A0A0L6U024_9FIRM</name>
<evidence type="ECO:0000313" key="3">
    <source>
        <dbReference type="EMBL" id="KNZ41851.1"/>
    </source>
</evidence>
<comment type="caution">
    <text evidence="3">The sequence shown here is derived from an EMBL/GenBank/DDBJ whole genome shotgun (WGS) entry which is preliminary data.</text>
</comment>
<dbReference type="Gene3D" id="3.40.50.10140">
    <property type="entry name" value="Toll/interleukin-1 receptor homology (TIR) domain"/>
    <property type="match status" value="1"/>
</dbReference>
<dbReference type="Pfam" id="PF13676">
    <property type="entry name" value="TIR_2"/>
    <property type="match status" value="1"/>
</dbReference>
<dbReference type="InterPro" id="IPR013568">
    <property type="entry name" value="SEFIR_dom"/>
</dbReference>
<reference evidence="4" key="1">
    <citation type="submission" date="2015-07" db="EMBL/GenBank/DDBJ databases">
        <title>Draft genome sequence of Acetobacterium bakii DSM 8293, a potential psychrophilic chemical producer through syngas fermentation.</title>
        <authorList>
            <person name="Song Y."/>
            <person name="Hwang S."/>
            <person name="Cho B.-K."/>
        </authorList>
    </citation>
    <scope>NUCLEOTIDE SEQUENCE [LARGE SCALE GENOMIC DNA]</scope>
    <source>
        <strain evidence="4">DSM 8239</strain>
    </source>
</reference>
<dbReference type="SUPFAM" id="SSF52200">
    <property type="entry name" value="Toll/Interleukin receptor TIR domain"/>
    <property type="match status" value="1"/>
</dbReference>
<organism evidence="3 4">
    <name type="scientific">Acetobacterium bakii</name>
    <dbReference type="NCBI Taxonomy" id="52689"/>
    <lineage>
        <taxon>Bacteria</taxon>
        <taxon>Bacillati</taxon>
        <taxon>Bacillota</taxon>
        <taxon>Clostridia</taxon>
        <taxon>Eubacteriales</taxon>
        <taxon>Eubacteriaceae</taxon>
        <taxon>Acetobacterium</taxon>
    </lineage>
</organism>
<dbReference type="GO" id="GO:0007165">
    <property type="term" value="P:signal transduction"/>
    <property type="evidence" value="ECO:0007669"/>
    <property type="project" value="InterPro"/>
</dbReference>
<dbReference type="EMBL" id="LGYO01000022">
    <property type="protein sequence ID" value="KNZ41851.1"/>
    <property type="molecule type" value="Genomic_DNA"/>
</dbReference>
<dbReference type="PROSITE" id="PS50104">
    <property type="entry name" value="TIR"/>
    <property type="match status" value="1"/>
</dbReference>
<keyword evidence="4" id="KW-1185">Reference proteome</keyword>
<dbReference type="PROSITE" id="PS51534">
    <property type="entry name" value="SEFIR"/>
    <property type="match status" value="1"/>
</dbReference>
<feature type="domain" description="SEFIR" evidence="2">
    <location>
        <begin position="5"/>
        <end position="137"/>
    </location>
</feature>
<dbReference type="OrthoDB" id="5149141at2"/>
<accession>A0A0L6U024</accession>
<dbReference type="RefSeq" id="WP_083439488.1">
    <property type="nucleotide sequence ID" value="NZ_LGYO01000022.1"/>
</dbReference>
<dbReference type="InterPro" id="IPR035897">
    <property type="entry name" value="Toll_tir_struct_dom_sf"/>
</dbReference>
<protein>
    <submittedName>
        <fullName evidence="3">Uncharacterized protein</fullName>
    </submittedName>
</protein>
<evidence type="ECO:0000313" key="4">
    <source>
        <dbReference type="Proteomes" id="UP000036873"/>
    </source>
</evidence>